<sequence length="4499" mass="503617">MPSPPTSAVRSLFSASHAADLQALRALVDQQLREVQNIIARDAVTGVKGMLKWMKGTGEYSLGEIQKIVPTPTQPTLTAKDHSGKFKDLSTRFEKYADKVLVYIEGQVKTPNKDPSQDPESNPQSDNVHDIQGKLDYLLNYLKRNTSGNLSRPYNFDHTSNELLDKLKKSISALSPSNFHGFHNPLLLDALRRGMTQFTEQLGHAYVNKYSGKTFGPLTKKEKVADPSKQKSDAATTTEIDVLSTEGRNCAKVCLTILEEFYADFNTLKAHCYTKGGWTQLQINTYEKNSLGDFFHKRGYEVNSEKGKQAGELQDKDTKKGTHISSDLLIKKITDGSTFPIIQAWRKTKYPTVTNSTEISLFDFVDFIRELLRKYYQVCQLEHHSSTKAPSNIYQMLCWLSGFYFNPMYEKVKEQFNGLFDKDIKQLAVVVPDREKHTKTENLKASDLHTPLQQVCLRSQLTLTAILGHGHPDGRYACDFRTNIDNLLYPYAPSQCLDMLVDILKRVCQQTYFLYLQCNNSRIRGGWADCHYGRYVGGSSWDCNERQCPNEQCNLRPNQRADQSANQGTNQKCNQHPKCGVKSPLQSFLEDGLPGFLPHTFTTPGCKLTCSLGNHFGKPCLTPMGFADIGIVASHTQKGAYLLGELKHFCGPDSKLNKLCSYLNCLLRVAPQTLGDMLAFYHRLLRFWGDTKKTSVLKSVAFDEAVRKANFGNKETKLDVTFIHQYDSHSSNTHKNGDLFSLIICNKNENPAVPCGPYLQPLSLECCDTFSGKHSGNYLSWVVYITETFYDLLKKLYEDCCGKCNKPGTRCYDKCCDSQCKINFSYGTGNTPKQLKDVNHEDGCTSIVKCKNIHPTLYAYGFTFKSPHGLSGEKRKEMKRTCQDFCTALEKVVKDGSVLYDLVHKHIPQFLFDIREKFIWTLVALWSLSLLYLLHIAVVRLDVLRIRSHLKSPSSHRIAAQSLLAAARSLNEQIDSLKNSDKSTDNSQNDSKIADLKSQLKDHVAKYHSLSESDRTAQLKDIRSRMVSLADLSGKLGQFIGNSDAVTKAINDGIDAIIDSNEDFKSLKKSSSSTAHPPAAVPAELINDGELSKKIKHYEDKIASLSAEIDELKTQKTSVPDELNKSHESHQSKLQSLQRLSKLNESFKSLSNISDDNCKNLLNNLCSGLEKFLGYQETSKGYSGTGIVYSDVDRLADGVMSFLHGVLNEVYTNNNLQKYKDPLTTPLAKITDALYNRMHFDSSIVEVGKGIKQWVSGVDERNAAITKPLENLQLQISDHIKTNMDGIYITEQLDNWRGFSSLHIQEVEKAEKALKEVDKNLQDKLSPSIKLMRDVTQNFWNTVNDDSVISSVKELNEKFTQQRSGVSEHIGRGIDRVEKTLNEKYEQINKNINSLKKDKEKHIGDISRAVKLAQQLAERLVGEKDSTFDKDYRDQVVQRFTELRGEIEEFTKESSHLLTNFATAQNKVRGLEEDVREGLTQLKNTIGNLKIETIAADVLRELQEAKEKLVKVTGSQAGSNGDAKNLENLFGAKIQQPLHGFVTGVKEKIGSLCESVGEERTKSMRAFLEKIREHAENIGRIDSNSHQSDTALAAVTEYVGWAGDGFDKKVEQWVHQTVMNADLAGTIYHYVNGAIGNPYLKKISDATKKGVQKIIDIVKQSGTKPSVKSNDVKSTLNGVRSFLDGVKNHVNSSKASEIVQAIDQELTTSGFSSSGKNGDLTKPITAILTSISAKARKDSASIEAFTQSPQADFVNGVLGKTLNLVGQIDIACNADVDGKLELLSNTVEKLNKTFSDGVKNGLQQAVDKFNSAAEDGIKDAADKAVTDALAKFQMKKDGHIDVAAMMTQFEESRKSLDGAVQKIQEQLTELQQLPATVTSKSALAKQTMENLKAKIQEILRKITAIETPITAANAALESAIKAVEAALQDAKRETGIAMTALKSSIQKRVTQALNDLEGGVEKMFDAQKKAELKYILNSVSEQFSSIQDSIERDKESGLKGLMRKMSSQFANLTNSGKQLDSYANKVKSFYDKFFGKFKSQSDVSPHSTTIQPVTSALSSLLTAMHSKQHFHQEVSDKIDALKRELHNFTPKEFADASPLLNVIKRGVTRLHEELRKQYVSRYSGAAEGFEWTKNVDDAKAQETVPSEKAMKCAKVFMTCVQMLLDNLSELKDNCTNGGSWSSKHLYLYEDSGNGSLGKENPLGAFFRNCGYRVSSALNRHNGELRNTTACRGGRVHEILAASLQDTFNNSHLNACIKDKHYKGQQAKTQFNVKDLLDCLNEHLHDYYTVCHYSTLQSKTYPSSVFDMLKWLCGLTHNPVYADLSVNGFDKLLEQYQEKDEENDEDNVIVVDDAAGSESGRIPVKHADDDKLEAYPHPIAVSNLSDALQDVCHYSYDVLTGVLGFGYGEGVYACDYNINQGGLSYPTNMDTLLCMICDVINRLYRQLHFLFQQCRYDSTLSGWADCWYGNGVGGSAWKCNSMQCPGQDANQIAKQNTNQTHKQTCNQKCEQRVMCGVKSPLQSFLEDGLQGFLPHGLKSERGKLECSLKSHAGVPCITPMGFAGIAGVASHRQTGQFLMEVLADFCGNQKSPLTKICSLFNCVLPSPPKSLSDMFGFYYSLLGGWDDKRKSNEKLKQHRETAFTKAVSGVDFDNPDTTLDITDMFKSSDHGIPKPADQTSSHLTGDLYALVNCTRDKSHTPSHPCGPYLRPLCSDICTMFSEKHANKYVSWIVFLTESFYDLLKRLLEDCERTCGAEATRCKIGKCSEGCKTKELPYGKDSKHDKSCKSIVECNYIRPTFYKYGFIHESVSSLSGVSGEEGKRTCADFCAILKIVTGEKKTLHKIVFDKITGFFPLVALAPVPAAHRRRPPRRPEDTLPPEIALKPPHRRTVPPRHRTQDARGRALKDIDERQKTLDGLKQNLEAFIGKENDNPAKNLLQNLTDGLEKFLGFNPASKGYSGEGIVYSDLDRLCDGVMSFLHGVLKDVRDHKNLEPYKEKLTQAVNLLESKRYDGKTGLRTVIDHVKEGIAGWLGDVENKSEAVKKPLESLRESLGNHLLLNLEADPITDQLDNWQGLSSLYLQEVKKSEGALENVDQNLQDKISPKMELIKRVVDNFWDSVNESNLTSSVNELDEKFIKQRRDVKSYVSTEINEVENTLKQNFDAIGRNIQKLRHEKVRHISLITSAVKLAKQFAENLLSEDKMDGFEKGYKDKITAMFTEIMNNIEKFTKVNADGSKVPLLSEFDIVKSRVDNLDEDVRAGLEELKKNIDGLDSDVYSNKNNSLVEQALSKLGMAKTALDTGTIQEITLASKLLGVKYERADFKGQFEKLRGAFPTLRKAVFGENGSPDDPENDSLAKLITKLTAAIGTSDDGNVYGLEQAVTAFNNAAIERIKEAAQNAIDEAVKKFKVEVIDDDSKIKVAEMMEMFEASRKELNAAVQKIQEELKKLKSVPETVNNKSREADTTMAELKQRITKIKEAIERISPLVEKAGSALESAIQAVEASLQEARSNANRVLQDLKMKLQGRVQQAFDDLETHVQKMFAEQKKSELKYILNSVSEQFSSIQDSIERDKVSGLKGLMRKMSSQFANLKNFPNNLQTCANRVKSFLDKFLKQLKSQSDLTSDQERITTLQDALLQVLTEMNTKKHFHREVSDKIDALKRELDSFTPKEFHEASPLLNVIKRGVADLHEQLRKQYVSRYSGLDIVWMTPQYPPTQKQEPTEDAKKCAKVFMTCVQTLLDNLSELWSNCGSKDIWQNKTISLTETGTHGNIITNPLGSFFQRCGYRVSSAPNKHTGELRNTTACRGGHINGKFNEQINSKDYLIKDEDLKKEKRSNKDEETDDQTSPKQHGILKQLFDHLHYYYTVCHYSTLQSKTYPSSVCDMLKWLCGLTHNPVYADLSVNGFDKLLEQYQEKDENDEDNVIVVDDAAGSESGRIPVKHADDDKLEAYPHPIAVSNLSDALQDVCHYSYDVLTGVLGFGYGEGVYACDYNINQGGLSYPTNMDTLLCMICDVINRLYRQLHFLFQQCRYDSTLSGWQDCWYGNGVGGSAWKCNSMQCPGQDANQIAKQNTNQTHKQTCNQKCEQRVMCGVKSPLQSFLEDGLQGFLPHSLKSERGKLECSLKSHAGVPCITPMGFAGIAGLASHRRTGQFLMEVLADFCGNQKSPLTKICSLFNCVLPSPPKSLSDMFGFYYSLLCGWEDSSKRYENRKQHRETAFNNAVSAADFDNPDTKLDITDMFKSSNHILPKPADQTSTHLTGDLYALVNCADAKSHTPSHPCGPYLRPLCGDICTMFSEKHANKYVSWIVFLTESFYDLLKKLLEDCEKTCGAEATRCKIGKCSEGCKTKELPYGKDSKHDKSCKSIVQCNYIRPTFYKYGFIHDSVSSLSGVAGEEGKRTCADFCAILKIVTEEKKTLHKIVFDKITGFLWDIRYKFFYTLVSLWSLTLLYLLHIAVVRLDVLRIRSHLRSPSSHRIAAQSLLAAARVKALANVKYFSP</sequence>
<feature type="compositionally biased region" description="Basic and acidic residues" evidence="2">
    <location>
        <begin position="1122"/>
        <end position="1131"/>
    </location>
</feature>
<feature type="compositionally biased region" description="Polar residues" evidence="2">
    <location>
        <begin position="117"/>
        <end position="126"/>
    </location>
</feature>
<feature type="coiled-coil region" evidence="1">
    <location>
        <begin position="3387"/>
        <end position="3523"/>
    </location>
</feature>
<feature type="compositionally biased region" description="Basic residues" evidence="2">
    <location>
        <begin position="2885"/>
        <end position="2895"/>
    </location>
</feature>
<evidence type="ECO:0000313" key="4">
    <source>
        <dbReference type="EMBL" id="GBE63309.1"/>
    </source>
</evidence>
<dbReference type="Proteomes" id="UP000236319">
    <property type="component" value="Unassembled WGS sequence"/>
</dbReference>
<evidence type="ECO:0000256" key="3">
    <source>
        <dbReference type="SAM" id="Phobius"/>
    </source>
</evidence>
<protein>
    <recommendedName>
        <fullName evidence="6">C3H1-type domain-containing protein</fullName>
    </recommendedName>
</protein>
<dbReference type="PANTHER" id="PTHR23159:SF60">
    <property type="entry name" value="SPINDLE ASSEMBLY ABNORMAL PROTEIN 4"/>
    <property type="match status" value="1"/>
</dbReference>
<evidence type="ECO:0000313" key="5">
    <source>
        <dbReference type="Proteomes" id="UP000236319"/>
    </source>
</evidence>
<gene>
    <name evidence="4" type="ORF">BOVATA_048020</name>
</gene>
<keyword evidence="3" id="KW-1133">Transmembrane helix</keyword>
<feature type="coiled-coil region" evidence="1">
    <location>
        <begin position="1378"/>
        <end position="1405"/>
    </location>
</feature>
<keyword evidence="5" id="KW-1185">Reference proteome</keyword>
<dbReference type="GeneID" id="39877079"/>
<evidence type="ECO:0008006" key="6">
    <source>
        <dbReference type="Google" id="ProtNLM"/>
    </source>
</evidence>
<proteinExistence type="predicted"/>
<evidence type="ECO:0000256" key="1">
    <source>
        <dbReference type="SAM" id="Coils"/>
    </source>
</evidence>
<evidence type="ECO:0000256" key="2">
    <source>
        <dbReference type="SAM" id="MobiDB-lite"/>
    </source>
</evidence>
<dbReference type="PANTHER" id="PTHR23159">
    <property type="entry name" value="CENTROSOMAL PROTEIN 2"/>
    <property type="match status" value="1"/>
</dbReference>
<name>A0A2H6KK01_9APIC</name>
<keyword evidence="3" id="KW-0472">Membrane</keyword>
<reference evidence="4 5" key="1">
    <citation type="journal article" date="2017" name="BMC Genomics">
        <title>Whole-genome assembly of Babesia ovata and comparative genomics between closely related pathogens.</title>
        <authorList>
            <person name="Yamagishi J."/>
            <person name="Asada M."/>
            <person name="Hakimi H."/>
            <person name="Tanaka T.Q."/>
            <person name="Sugimoto C."/>
            <person name="Kawazu S."/>
        </authorList>
    </citation>
    <scope>NUCLEOTIDE SEQUENCE [LARGE SCALE GENOMIC DNA]</scope>
    <source>
        <strain evidence="4 5">Miyake</strain>
    </source>
</reference>
<feature type="region of interest" description="Disordered" evidence="2">
    <location>
        <begin position="3829"/>
        <end position="3851"/>
    </location>
</feature>
<feature type="region of interest" description="Disordered" evidence="2">
    <location>
        <begin position="1115"/>
        <end position="1135"/>
    </location>
</feature>
<keyword evidence="3" id="KW-0812">Transmembrane</keyword>
<feature type="region of interest" description="Disordered" evidence="2">
    <location>
        <begin position="2864"/>
        <end position="2902"/>
    </location>
</feature>
<accession>A0A2H6KK01</accession>
<feature type="region of interest" description="Disordered" evidence="2">
    <location>
        <begin position="108"/>
        <end position="129"/>
    </location>
</feature>
<dbReference type="VEuPathDB" id="PiroplasmaDB:BOVATA_048020"/>
<keyword evidence="1" id="KW-0175">Coiled coil</keyword>
<comment type="caution">
    <text evidence="4">The sequence shown here is derived from an EMBL/GenBank/DDBJ whole genome shotgun (WGS) entry which is preliminary data.</text>
</comment>
<dbReference type="EMBL" id="BDSA01000031">
    <property type="protein sequence ID" value="GBE63309.1"/>
    <property type="molecule type" value="Genomic_DNA"/>
</dbReference>
<feature type="compositionally biased region" description="Basic and acidic residues" evidence="2">
    <location>
        <begin position="3829"/>
        <end position="3839"/>
    </location>
</feature>
<dbReference type="RefSeq" id="XP_028869552.1">
    <property type="nucleotide sequence ID" value="XM_029013719.1"/>
</dbReference>
<organism evidence="4 5">
    <name type="scientific">Babesia ovata</name>
    <dbReference type="NCBI Taxonomy" id="189622"/>
    <lineage>
        <taxon>Eukaryota</taxon>
        <taxon>Sar</taxon>
        <taxon>Alveolata</taxon>
        <taxon>Apicomplexa</taxon>
        <taxon>Aconoidasida</taxon>
        <taxon>Piroplasmida</taxon>
        <taxon>Babesiidae</taxon>
        <taxon>Babesia</taxon>
    </lineage>
</organism>
<feature type="coiled-coil region" evidence="1">
    <location>
        <begin position="1853"/>
        <end position="1933"/>
    </location>
</feature>
<feature type="transmembrane region" description="Helical" evidence="3">
    <location>
        <begin position="4437"/>
        <end position="4460"/>
    </location>
</feature>